<accession>A0AA38C7B2</accession>
<name>A0AA38C7B2_TAXCH</name>
<keyword evidence="2" id="KW-1185">Reference proteome</keyword>
<protein>
    <submittedName>
        <fullName evidence="1">Uncharacterized protein</fullName>
    </submittedName>
</protein>
<proteinExistence type="predicted"/>
<feature type="non-terminal residue" evidence="1">
    <location>
        <position position="1"/>
    </location>
</feature>
<reference evidence="1 2" key="1">
    <citation type="journal article" date="2021" name="Nat. Plants">
        <title>The Taxus genome provides insights into paclitaxel biosynthesis.</title>
        <authorList>
            <person name="Xiong X."/>
            <person name="Gou J."/>
            <person name="Liao Q."/>
            <person name="Li Y."/>
            <person name="Zhou Q."/>
            <person name="Bi G."/>
            <person name="Li C."/>
            <person name="Du R."/>
            <person name="Wang X."/>
            <person name="Sun T."/>
            <person name="Guo L."/>
            <person name="Liang H."/>
            <person name="Lu P."/>
            <person name="Wu Y."/>
            <person name="Zhang Z."/>
            <person name="Ro D.K."/>
            <person name="Shang Y."/>
            <person name="Huang S."/>
            <person name="Yan J."/>
        </authorList>
    </citation>
    <scope>NUCLEOTIDE SEQUENCE [LARGE SCALE GENOMIC DNA]</scope>
    <source>
        <strain evidence="1">Ta-2019</strain>
    </source>
</reference>
<evidence type="ECO:0000313" key="2">
    <source>
        <dbReference type="Proteomes" id="UP000824469"/>
    </source>
</evidence>
<comment type="caution">
    <text evidence="1">The sequence shown here is derived from an EMBL/GenBank/DDBJ whole genome shotgun (WGS) entry which is preliminary data.</text>
</comment>
<dbReference type="AlphaFoldDB" id="A0AA38C7B2"/>
<sequence length="184" mass="20562">EFDFISIEAIPREKNLLADSIATSASRFTPSNELEDTRFMVSLRDEPLIKTMTNSLLNGNESTILDHVDSDMATLDYLNAYAALHLSYHMIDLSLIPHSSSYFGNPMMDLPSQMEPSICTVENGDDLDLPPAPPEFEEGNASLIEETIDINIGTEDEPRILKLGSSLTPEEVEIHTRILKEHQK</sequence>
<evidence type="ECO:0000313" key="1">
    <source>
        <dbReference type="EMBL" id="KAH9296301.1"/>
    </source>
</evidence>
<gene>
    <name evidence="1" type="ORF">KI387_039889</name>
</gene>
<dbReference type="Proteomes" id="UP000824469">
    <property type="component" value="Unassembled WGS sequence"/>
</dbReference>
<organism evidence="1 2">
    <name type="scientific">Taxus chinensis</name>
    <name type="common">Chinese yew</name>
    <name type="synonym">Taxus wallichiana var. chinensis</name>
    <dbReference type="NCBI Taxonomy" id="29808"/>
    <lineage>
        <taxon>Eukaryota</taxon>
        <taxon>Viridiplantae</taxon>
        <taxon>Streptophyta</taxon>
        <taxon>Embryophyta</taxon>
        <taxon>Tracheophyta</taxon>
        <taxon>Spermatophyta</taxon>
        <taxon>Pinopsida</taxon>
        <taxon>Pinidae</taxon>
        <taxon>Conifers II</taxon>
        <taxon>Cupressales</taxon>
        <taxon>Taxaceae</taxon>
        <taxon>Taxus</taxon>
    </lineage>
</organism>
<dbReference type="EMBL" id="JAHRHJ020000011">
    <property type="protein sequence ID" value="KAH9296301.1"/>
    <property type="molecule type" value="Genomic_DNA"/>
</dbReference>
<feature type="non-terminal residue" evidence="1">
    <location>
        <position position="184"/>
    </location>
</feature>